<dbReference type="InterPro" id="IPR036890">
    <property type="entry name" value="HATPase_C_sf"/>
</dbReference>
<dbReference type="EMBL" id="CACVKT020007607">
    <property type="protein sequence ID" value="CAC5408786.1"/>
    <property type="molecule type" value="Genomic_DNA"/>
</dbReference>
<organism evidence="3 4">
    <name type="scientific">Mytilus coruscus</name>
    <name type="common">Sea mussel</name>
    <dbReference type="NCBI Taxonomy" id="42192"/>
    <lineage>
        <taxon>Eukaryota</taxon>
        <taxon>Metazoa</taxon>
        <taxon>Spiralia</taxon>
        <taxon>Lophotrochozoa</taxon>
        <taxon>Mollusca</taxon>
        <taxon>Bivalvia</taxon>
        <taxon>Autobranchia</taxon>
        <taxon>Pteriomorphia</taxon>
        <taxon>Mytilida</taxon>
        <taxon>Mytiloidea</taxon>
        <taxon>Mytilidae</taxon>
        <taxon>Mytilinae</taxon>
        <taxon>Mytilus</taxon>
    </lineage>
</organism>
<feature type="compositionally biased region" description="Basic and acidic residues" evidence="1">
    <location>
        <begin position="101"/>
        <end position="111"/>
    </location>
</feature>
<evidence type="ECO:0000259" key="2">
    <source>
        <dbReference type="Pfam" id="PF25794"/>
    </source>
</evidence>
<dbReference type="OrthoDB" id="1262810at2759"/>
<dbReference type="SUPFAM" id="SSF55874">
    <property type="entry name" value="ATPase domain of HSP90 chaperone/DNA topoisomerase II/histidine kinase"/>
    <property type="match status" value="1"/>
</dbReference>
<evidence type="ECO:0000256" key="1">
    <source>
        <dbReference type="SAM" id="MobiDB-lite"/>
    </source>
</evidence>
<accession>A0A6J8DKX1</accession>
<feature type="domain" description="Sacsin/Nov" evidence="2">
    <location>
        <begin position="127"/>
        <end position="353"/>
    </location>
</feature>
<gene>
    <name evidence="3" type="ORF">MCOR_42152</name>
</gene>
<dbReference type="Proteomes" id="UP000507470">
    <property type="component" value="Unassembled WGS sequence"/>
</dbReference>
<dbReference type="PANTHER" id="PTHR46919:SF2">
    <property type="entry name" value="SACSIN"/>
    <property type="match status" value="1"/>
</dbReference>
<reference evidence="3 4" key="1">
    <citation type="submission" date="2020-06" db="EMBL/GenBank/DDBJ databases">
        <authorList>
            <person name="Li R."/>
            <person name="Bekaert M."/>
        </authorList>
    </citation>
    <scope>NUCLEOTIDE SEQUENCE [LARGE SCALE GENOMIC DNA]</scope>
    <source>
        <strain evidence="4">wild</strain>
    </source>
</reference>
<dbReference type="NCBIfam" id="NF047352">
    <property type="entry name" value="P_loop_sacsin"/>
    <property type="match status" value="1"/>
</dbReference>
<feature type="region of interest" description="Disordered" evidence="1">
    <location>
        <begin position="1"/>
        <end position="69"/>
    </location>
</feature>
<sequence length="1385" mass="160007">MDGRHNKRTKTKKLPVDVDCPKKPRLHDSCVEELKEMADRDNDTSLEREEKETLTMAHTHTEDHSNGTYPYRGPFKRFWAHTDKEDHSKGSGKGTLTMAHTHKEDHSKGSDQEDSDGETTYEMNRPTLLRQLQTILGEYPDDEGMLREMVQNAEDAGANCMKIMYDSRTRDPGGTSKIKQYFRTPGICVYNNEMFTDDDWKGIISIYNSVKEKETLKVGRFGLGFKSVFHMTDSPVIISGRKLLVIDPLRSEEKEEECREFKLKAVGSKHQPETTLACLMNKFGFNTDVLREGRYEGTIFWFPLRQKESKLSPTIYSEEKAENLFKSFMKKSTYNLLFLKSLEKIEIYNEQNDQPYFTLEMTGTNEEEFSKARKMFKDDLNNLKNELPRKSIMSQYEAVIKTNTTEEHYAVVNMLTGADYLSEQVNHLVSDSSLHYSPYTGVAYCMKPSIREKPPGHIFCFLPLPVTEKSMTGLPVHVNGFFDLEHNRRHIKEAAANSESRQTDQSLMWNDGMIGELLPETYYTLIEMMQIRCIKGNNSQDMVDQVYDAIPNPDAVESSWKLVLEELFEKVLHNNIFFTRQDGGKWIKFSEALFGVFGPVKNINQKTKTTVKKLLLDCDENLVETPDHVITILKYTGHEPQSVTPHTVRAKLKSFECWKTYSSEEKLRLLSFVLEDCNYADLSNLEILPLNNQEFVPFSTTFGTDVYVICDETANLFRGLEDQVISKGSVTEYIWTCLSKMAEEDLFQLRCITDECLPGVIQKVFDINFIRKQNGRFVQASQSNLGIDWIQKVWKEISKREYDNLSLFESIPVIVVGPDDAEDINNSATDESLALEYVNLKGRYMLSKFDNHDPLSAALEKVVTLTEVEIFHPNQMIKFPHTDVIGKYIQLPIIDNVLNCFKMAALSGRHQQIAREINEQCSDHERTELVQFLTNHHSDIPREAYQFLQKLNLFREHDNVSVAEMVSLEKNEFILKDCMYPEGISYPRKYLEREHAELAKLLGATDVEEIECIDQTLDLMLENSIKYSVEDYTQLMIYLQDRPPKVLNHVLEKAKFLKFVPSGDGTLQSVNNLFDPTSSFLKNFFYGNEGLFPNESFIQKNGLRHSFMQNLGLKTEDNISSEDVVKVATSIHMFANGMDEKKYIKAESLISYLKRHEDITSNKALQRIKSVKWVPIDLEKPDDYPDGLEWCSSKTFCSPDEVKSMQFKNLIGTVCPLVRLDLFSEQIRACYKWCVQPEQNDVIEHYRNVINSYEARQNSEYLHITKTIIGYLYELWIAGNLNNETTRKLHEMKCIPTNCQGFKSANIVVQKIENKHINYILEPYIFELARDVADFGEIFLELGIKREVDFEVLESLLQQISEKYMSEEKTRGEGIELEKRPNINI</sequence>
<dbReference type="Pfam" id="PF25794">
    <property type="entry name" value="SACS"/>
    <property type="match status" value="1"/>
</dbReference>
<dbReference type="Gene3D" id="3.30.565.10">
    <property type="entry name" value="Histidine kinase-like ATPase, C-terminal domain"/>
    <property type="match status" value="1"/>
</dbReference>
<dbReference type="PANTHER" id="PTHR46919">
    <property type="entry name" value="ZINC FINGER, C3HC4 TYPE (RING FINGER) FAMILY PROTEIN"/>
    <property type="match status" value="1"/>
</dbReference>
<keyword evidence="4" id="KW-1185">Reference proteome</keyword>
<evidence type="ECO:0000313" key="3">
    <source>
        <dbReference type="EMBL" id="CAC5408786.1"/>
    </source>
</evidence>
<evidence type="ECO:0000313" key="4">
    <source>
        <dbReference type="Proteomes" id="UP000507470"/>
    </source>
</evidence>
<feature type="region of interest" description="Disordered" evidence="1">
    <location>
        <begin position="84"/>
        <end position="126"/>
    </location>
</feature>
<proteinExistence type="predicted"/>
<protein>
    <recommendedName>
        <fullName evidence="2">Sacsin/Nov domain-containing protein</fullName>
    </recommendedName>
</protein>
<feature type="compositionally biased region" description="Basic and acidic residues" evidence="1">
    <location>
        <begin position="14"/>
        <end position="65"/>
    </location>
</feature>
<name>A0A6J8DKX1_MYTCO</name>
<dbReference type="InterPro" id="IPR058210">
    <property type="entry name" value="SACS/Nov_dom"/>
</dbReference>
<feature type="compositionally biased region" description="Basic residues" evidence="1">
    <location>
        <begin position="1"/>
        <end position="13"/>
    </location>
</feature>